<keyword evidence="5 6" id="KW-0472">Membrane</keyword>
<dbReference type="Proteomes" id="UP000061432">
    <property type="component" value="Chromosome"/>
</dbReference>
<evidence type="ECO:0000256" key="5">
    <source>
        <dbReference type="ARBA" id="ARBA00023136"/>
    </source>
</evidence>
<proteinExistence type="predicted"/>
<evidence type="ECO:0000256" key="6">
    <source>
        <dbReference type="SAM" id="Phobius"/>
    </source>
</evidence>
<dbReference type="RefSeq" id="WP_060845733.1">
    <property type="nucleotide sequence ID" value="NZ_AP014704.1"/>
</dbReference>
<dbReference type="OrthoDB" id="9814461at2"/>
<organism evidence="7 8">
    <name type="scientific">Methylobacterium aquaticum</name>
    <dbReference type="NCBI Taxonomy" id="270351"/>
    <lineage>
        <taxon>Bacteria</taxon>
        <taxon>Pseudomonadati</taxon>
        <taxon>Pseudomonadota</taxon>
        <taxon>Alphaproteobacteria</taxon>
        <taxon>Hyphomicrobiales</taxon>
        <taxon>Methylobacteriaceae</taxon>
        <taxon>Methylobacterium</taxon>
    </lineage>
</organism>
<dbReference type="InterPro" id="IPR043428">
    <property type="entry name" value="LivM-like"/>
</dbReference>
<protein>
    <submittedName>
        <fullName evidence="7">ABC transporter permease</fullName>
    </submittedName>
</protein>
<evidence type="ECO:0000256" key="4">
    <source>
        <dbReference type="ARBA" id="ARBA00022989"/>
    </source>
</evidence>
<comment type="subcellular location">
    <subcellularLocation>
        <location evidence="1">Cell membrane</location>
        <topology evidence="1">Multi-pass membrane protein</topology>
    </subcellularLocation>
</comment>
<dbReference type="Pfam" id="PF02653">
    <property type="entry name" value="BPD_transp_2"/>
    <property type="match status" value="1"/>
</dbReference>
<keyword evidence="3 6" id="KW-0812">Transmembrane</keyword>
<evidence type="ECO:0000256" key="1">
    <source>
        <dbReference type="ARBA" id="ARBA00004651"/>
    </source>
</evidence>
<dbReference type="EMBL" id="AP014704">
    <property type="protein sequence ID" value="BAQ44180.1"/>
    <property type="molecule type" value="Genomic_DNA"/>
</dbReference>
<evidence type="ECO:0000256" key="3">
    <source>
        <dbReference type="ARBA" id="ARBA00022692"/>
    </source>
</evidence>
<reference evidence="8" key="2">
    <citation type="submission" date="2015-01" db="EMBL/GenBank/DDBJ databases">
        <title>Complete genome sequence of Methylobacterium aquaticum strain 22A.</title>
        <authorList>
            <person name="Tani A."/>
            <person name="Ogura Y."/>
            <person name="Hayashi T."/>
        </authorList>
    </citation>
    <scope>NUCLEOTIDE SEQUENCE [LARGE SCALE GENOMIC DNA]</scope>
    <source>
        <strain evidence="8">MA-22A</strain>
    </source>
</reference>
<dbReference type="CDD" id="cd06581">
    <property type="entry name" value="TM_PBP1_LivM_like"/>
    <property type="match status" value="1"/>
</dbReference>
<feature type="transmembrane region" description="Helical" evidence="6">
    <location>
        <begin position="244"/>
        <end position="267"/>
    </location>
</feature>
<feature type="transmembrane region" description="Helical" evidence="6">
    <location>
        <begin position="210"/>
        <end position="232"/>
    </location>
</feature>
<feature type="transmembrane region" description="Helical" evidence="6">
    <location>
        <begin position="28"/>
        <end position="48"/>
    </location>
</feature>
<dbReference type="AlphaFoldDB" id="A0A0C6FNH8"/>
<keyword evidence="2" id="KW-1003">Cell membrane</keyword>
<reference evidence="7 8" key="1">
    <citation type="journal article" date="2015" name="Genome Announc.">
        <title>Complete Genome Sequence of Methylobacterium aquaticum Strain 22A, Isolated from Racomitrium japonicum Moss.</title>
        <authorList>
            <person name="Tani A."/>
            <person name="Ogura Y."/>
            <person name="Hayashi T."/>
            <person name="Kimbara K."/>
        </authorList>
    </citation>
    <scope>NUCLEOTIDE SEQUENCE [LARGE SCALE GENOMIC DNA]</scope>
    <source>
        <strain evidence="7 8">MA-22A</strain>
    </source>
</reference>
<dbReference type="GO" id="GO:0015658">
    <property type="term" value="F:branched-chain amino acid transmembrane transporter activity"/>
    <property type="evidence" value="ECO:0007669"/>
    <property type="project" value="InterPro"/>
</dbReference>
<gene>
    <name evidence="7" type="primary">livM</name>
    <name evidence="7" type="ORF">Maq22A_c03710</name>
</gene>
<evidence type="ECO:0000256" key="2">
    <source>
        <dbReference type="ARBA" id="ARBA00022475"/>
    </source>
</evidence>
<name>A0A0C6FNH8_9HYPH</name>
<dbReference type="GO" id="GO:0005886">
    <property type="term" value="C:plasma membrane"/>
    <property type="evidence" value="ECO:0007669"/>
    <property type="project" value="UniProtKB-SubCell"/>
</dbReference>
<sequence length="327" mass="33643">MSARDLLPAILALALLAALPFLGLSGSVLNFLVTTLIIALAGLGWNVLGGFGGQYSFGHAAFFGTGAYATAILQMKLGWNAWGALGAGIGLGALVGLAIGYLSFRAGLRGSYFALVTLAFAEVFRILANAADFTGGAAGLLLPLRPGLATLQFADRKLFYLLVLAFVGVALLISRWLERSRFGAHLIAVRENEEAARALGVDALAVKLRAIALSAAITGAAGGLYVQSFLYLDAGVAYGTWISVEALLAPIVGGIGTAFGPLVGALALQGLGEITKHIAGGIPGVDLVVFGACLIAVIAFAPQGLLGLRPFRRRRKARGERTVPVGA</sequence>
<feature type="transmembrane region" description="Helical" evidence="6">
    <location>
        <begin position="158"/>
        <end position="177"/>
    </location>
</feature>
<evidence type="ECO:0000313" key="8">
    <source>
        <dbReference type="Proteomes" id="UP000061432"/>
    </source>
</evidence>
<feature type="transmembrane region" description="Helical" evidence="6">
    <location>
        <begin position="287"/>
        <end position="308"/>
    </location>
</feature>
<dbReference type="KEGG" id="maqu:Maq22A_c03710"/>
<dbReference type="PANTHER" id="PTHR30482:SF10">
    <property type="entry name" value="HIGH-AFFINITY BRANCHED-CHAIN AMINO ACID TRANSPORT PROTEIN BRAE"/>
    <property type="match status" value="1"/>
</dbReference>
<feature type="transmembrane region" description="Helical" evidence="6">
    <location>
        <begin position="81"/>
        <end position="104"/>
    </location>
</feature>
<keyword evidence="4 6" id="KW-1133">Transmembrane helix</keyword>
<accession>A0A0C6FNH8</accession>
<dbReference type="PATRIC" id="fig|270351.10.peg.721"/>
<dbReference type="STRING" id="270351.Maq22A_c03710"/>
<dbReference type="InterPro" id="IPR001851">
    <property type="entry name" value="ABC_transp_permease"/>
</dbReference>
<evidence type="ECO:0000313" key="7">
    <source>
        <dbReference type="EMBL" id="BAQ44180.1"/>
    </source>
</evidence>
<dbReference type="PANTHER" id="PTHR30482">
    <property type="entry name" value="HIGH-AFFINITY BRANCHED-CHAIN AMINO ACID TRANSPORT SYSTEM PERMEASE"/>
    <property type="match status" value="1"/>
</dbReference>
<feature type="transmembrane region" description="Helical" evidence="6">
    <location>
        <begin position="55"/>
        <end position="75"/>
    </location>
</feature>